<keyword evidence="1" id="KW-0472">Membrane</keyword>
<sequence>MYQRSMTAYTSEGMEMRLGAEEESGDIYIDEVTHRVPHTNLGLGDDVHASIITYNGSTNDFMNEIMLLSKARPSHVQSGEHNENINGDILEYDAMGKRKKRVLLYKDGKGQLHNILLYGMTSGISSSWSRYLISFNGFQAMTGLVILSRILSCLQETSQFQSILLTLLFSVVLSEEMSYSFLNSAIFVAGVPSVGSYILHSRFRADLLRVICTLSFSFAGVAPNDTSRSWLTLVGAFMAFIIIAANIGSRAWNMVEFRPLPAGGIFHFDVMISFLVAALFGICVPYLGFSSVEEGGTKASKFIILSSLCILVVIIVTDIDYIQEYLVRGSSNCDQSVVNMTLGVWFAISLSLSILLSGRINLKDGPPIITQEDEDGNAHVEENQLSPVGWVVTNFPNISVKPSNLHQSKLYKSSFDVAFMGILTFVVGSAGGVFVFMMGFNAELIAFFNPNSVATGASTQ</sequence>
<keyword evidence="1" id="KW-0812">Transmembrane</keyword>
<feature type="transmembrane region" description="Helical" evidence="1">
    <location>
        <begin position="299"/>
        <end position="317"/>
    </location>
</feature>
<protein>
    <submittedName>
        <fullName evidence="2">Uncharacterized protein</fullName>
    </submittedName>
</protein>
<evidence type="ECO:0000256" key="1">
    <source>
        <dbReference type="SAM" id="Phobius"/>
    </source>
</evidence>
<gene>
    <name evidence="2" type="ORF">CHYS00102_LOCUS18826</name>
</gene>
<name>A0A7S1FV59_9STRA</name>
<feature type="transmembrane region" description="Helical" evidence="1">
    <location>
        <begin position="181"/>
        <end position="200"/>
    </location>
</feature>
<evidence type="ECO:0000313" key="2">
    <source>
        <dbReference type="EMBL" id="CAD8891620.1"/>
    </source>
</evidence>
<feature type="transmembrane region" description="Helical" evidence="1">
    <location>
        <begin position="337"/>
        <end position="356"/>
    </location>
</feature>
<feature type="transmembrane region" description="Helical" evidence="1">
    <location>
        <begin position="264"/>
        <end position="287"/>
    </location>
</feature>
<feature type="transmembrane region" description="Helical" evidence="1">
    <location>
        <begin position="417"/>
        <end position="440"/>
    </location>
</feature>
<feature type="transmembrane region" description="Helical" evidence="1">
    <location>
        <begin position="230"/>
        <end position="252"/>
    </location>
</feature>
<organism evidence="2">
    <name type="scientific">Corethron hystrix</name>
    <dbReference type="NCBI Taxonomy" id="216773"/>
    <lineage>
        <taxon>Eukaryota</taxon>
        <taxon>Sar</taxon>
        <taxon>Stramenopiles</taxon>
        <taxon>Ochrophyta</taxon>
        <taxon>Bacillariophyta</taxon>
        <taxon>Coscinodiscophyceae</taxon>
        <taxon>Corethrophycidae</taxon>
        <taxon>Corethrales</taxon>
        <taxon>Corethraceae</taxon>
        <taxon>Corethron</taxon>
    </lineage>
</organism>
<dbReference type="EMBL" id="HBFR01026171">
    <property type="protein sequence ID" value="CAD8891620.1"/>
    <property type="molecule type" value="Transcribed_RNA"/>
</dbReference>
<dbReference type="AlphaFoldDB" id="A0A7S1FV59"/>
<keyword evidence="1" id="KW-1133">Transmembrane helix</keyword>
<proteinExistence type="predicted"/>
<reference evidence="2" key="1">
    <citation type="submission" date="2021-01" db="EMBL/GenBank/DDBJ databases">
        <authorList>
            <person name="Corre E."/>
            <person name="Pelletier E."/>
            <person name="Niang G."/>
            <person name="Scheremetjew M."/>
            <person name="Finn R."/>
            <person name="Kale V."/>
            <person name="Holt S."/>
            <person name="Cochrane G."/>
            <person name="Meng A."/>
            <person name="Brown T."/>
            <person name="Cohen L."/>
        </authorList>
    </citation>
    <scope>NUCLEOTIDE SEQUENCE</scope>
    <source>
        <strain evidence="2">308</strain>
    </source>
</reference>
<accession>A0A7S1FV59</accession>